<reference evidence="1 2" key="1">
    <citation type="journal article" date="2014" name="Genome Announc.">
        <title>Complete Genome Sequence of Pseudomonas sp. Strain TKP, Isolated from a gamma-Hexachlorocyclohexane-Degrading Mixed Culture.</title>
        <authorList>
            <person name="Ohtsubo Y."/>
            <person name="Kishida K."/>
            <person name="Sato T."/>
            <person name="Tabata M."/>
            <person name="Kawasumi T."/>
            <person name="Ogura Y."/>
            <person name="Hayashi T."/>
            <person name="Tsuda M."/>
            <person name="Nagata Y."/>
        </authorList>
    </citation>
    <scope>NUCLEOTIDE SEQUENCE [LARGE SCALE GENOMIC DNA]</scope>
    <source>
        <strain evidence="1 2">TKP</strain>
    </source>
</reference>
<sequence>MQGVAVWAMFSYDFWRFTVPKAAAVIEIPVSADQVWQLVGGFNSLPDWLPLITKSELGEGGRLRHLQTADGGVVVERLQTFDNVARTYSYTIEQSPFPVSAYLSTLQVEALTESSAKVTWSGVFTPAAGTTDAAVEALFAGVYTGGVEALRANFPG</sequence>
<dbReference type="Proteomes" id="UP000018725">
    <property type="component" value="Chromosome"/>
</dbReference>
<name>A0ACA7P8S4_9PSED</name>
<protein>
    <submittedName>
        <fullName evidence="1">XoxI</fullName>
    </submittedName>
</protein>
<evidence type="ECO:0000313" key="2">
    <source>
        <dbReference type="Proteomes" id="UP000018725"/>
    </source>
</evidence>
<accession>A0ACA7P8S4</accession>
<organism evidence="1 2">
    <name type="scientific">Pseudomonas gorinensis</name>
    <dbReference type="NCBI Taxonomy" id="3240790"/>
    <lineage>
        <taxon>Bacteria</taxon>
        <taxon>Pseudomonadati</taxon>
        <taxon>Pseudomonadota</taxon>
        <taxon>Gammaproteobacteria</taxon>
        <taxon>Pseudomonadales</taxon>
        <taxon>Pseudomonadaceae</taxon>
        <taxon>Pseudomonas</taxon>
    </lineage>
</organism>
<dbReference type="EMBL" id="CP006852">
    <property type="protein sequence ID" value="AHC36383.1"/>
    <property type="molecule type" value="Genomic_DNA"/>
</dbReference>
<gene>
    <name evidence="1" type="ORF">U771_19335</name>
</gene>
<keyword evidence="2" id="KW-1185">Reference proteome</keyword>
<evidence type="ECO:0000313" key="1">
    <source>
        <dbReference type="EMBL" id="AHC36383.1"/>
    </source>
</evidence>
<proteinExistence type="predicted"/>